<protein>
    <submittedName>
        <fullName evidence="2">Uncharacterized protein</fullName>
    </submittedName>
</protein>
<organism evidence="2 3">
    <name type="scientific">Cyberlindnera jadinii (strain ATCC 18201 / CBS 1600 / BCRC 20928 / JCM 3617 / NBRC 0987 / NRRL Y-1542)</name>
    <name type="common">Torula yeast</name>
    <name type="synonym">Candida utilis</name>
    <dbReference type="NCBI Taxonomy" id="983966"/>
    <lineage>
        <taxon>Eukaryota</taxon>
        <taxon>Fungi</taxon>
        <taxon>Dikarya</taxon>
        <taxon>Ascomycota</taxon>
        <taxon>Saccharomycotina</taxon>
        <taxon>Saccharomycetes</taxon>
        <taxon>Phaffomycetales</taxon>
        <taxon>Phaffomycetaceae</taxon>
        <taxon>Cyberlindnera</taxon>
    </lineage>
</organism>
<sequence>MAVYPRIELLARSVITISVEELWHSPTCNSASFHRGGSGSSTETLSSGVAVPESSSSVERDRMSGLGSALERPVVHGGGMGSELSGIGSEASTGSRHLLRRIYRRIAGRVHLRRRRLSTSGAHGAGVDSLGPSALADVLFLPINEGYVRRQWNTESTQQRHHLQIALQSQRRASQGISMARRNEAQRMEQLRMPQPGMPQPSSIVPLLNNLSLLESMSPAEMEQTWQTDKQPLSTDSSEDKDDTVSTRRRTFRYTLGRARDLYKMLGRFEEFFGAKQPDIGIQLDSTPSHEHTSLLSASSL</sequence>
<evidence type="ECO:0000313" key="3">
    <source>
        <dbReference type="Proteomes" id="UP000038830"/>
    </source>
</evidence>
<proteinExistence type="predicted"/>
<feature type="compositionally biased region" description="Polar residues" evidence="1">
    <location>
        <begin position="224"/>
        <end position="236"/>
    </location>
</feature>
<feature type="region of interest" description="Disordered" evidence="1">
    <location>
        <begin position="163"/>
        <end position="185"/>
    </location>
</feature>
<feature type="compositionally biased region" description="Low complexity" evidence="1">
    <location>
        <begin position="40"/>
        <end position="57"/>
    </location>
</feature>
<name>A0A0H5C481_CYBJN</name>
<gene>
    <name evidence="2" type="ORF">BN1211_3209</name>
</gene>
<feature type="compositionally biased region" description="Polar residues" evidence="1">
    <location>
        <begin position="166"/>
        <end position="177"/>
    </location>
</feature>
<dbReference type="EMBL" id="CDQK01000003">
    <property type="protein sequence ID" value="CEP22778.1"/>
    <property type="molecule type" value="Genomic_DNA"/>
</dbReference>
<dbReference type="AlphaFoldDB" id="A0A0H5C481"/>
<accession>A0A0H5C481</accession>
<feature type="region of interest" description="Disordered" evidence="1">
    <location>
        <begin position="220"/>
        <end position="247"/>
    </location>
</feature>
<evidence type="ECO:0000256" key="1">
    <source>
        <dbReference type="SAM" id="MobiDB-lite"/>
    </source>
</evidence>
<evidence type="ECO:0000313" key="2">
    <source>
        <dbReference type="EMBL" id="CEP22778.1"/>
    </source>
</evidence>
<dbReference type="Proteomes" id="UP000038830">
    <property type="component" value="Unassembled WGS sequence"/>
</dbReference>
<feature type="region of interest" description="Disordered" evidence="1">
    <location>
        <begin position="30"/>
        <end position="61"/>
    </location>
</feature>
<reference evidence="3" key="1">
    <citation type="journal article" date="2015" name="J. Biotechnol.">
        <title>The structure of the Cyberlindnera jadinii genome and its relation to Candida utilis analyzed by the occurrence of single nucleotide polymorphisms.</title>
        <authorList>
            <person name="Rupp O."/>
            <person name="Brinkrolf K."/>
            <person name="Buerth C."/>
            <person name="Kunigo M."/>
            <person name="Schneider J."/>
            <person name="Jaenicke S."/>
            <person name="Goesmann A."/>
            <person name="Puehler A."/>
            <person name="Jaeger K.-E."/>
            <person name="Ernst J.F."/>
        </authorList>
    </citation>
    <scope>NUCLEOTIDE SEQUENCE [LARGE SCALE GENOMIC DNA]</scope>
    <source>
        <strain evidence="3">ATCC 18201 / CBS 1600 / BCRC 20928 / JCM 3617 / NBRC 0987 / NRRL Y-1542</strain>
    </source>
</reference>